<sequence>MAREADMHEMLQLAASRAAAMGPIVLLQGMQIERPIDVVKATALTADDKRTILAAWASDFYAVDSKPVFRHIPGTPEPVSIDEVQAALRELDRRYGF</sequence>
<name>A0A822VAN5_AGRTU</name>
<accession>A0A822VAN5</accession>
<gene>
    <name evidence="1" type="ORF">AGR4A_pAt10106</name>
</gene>
<dbReference type="Proteomes" id="UP000192074">
    <property type="component" value="Unassembled WGS sequence"/>
</dbReference>
<evidence type="ECO:0000313" key="1">
    <source>
        <dbReference type="EMBL" id="CVI24398.1"/>
    </source>
</evidence>
<dbReference type="EMBL" id="FCNL01000040">
    <property type="protein sequence ID" value="CVI24398.1"/>
    <property type="molecule type" value="Genomic_DNA"/>
</dbReference>
<evidence type="ECO:0000313" key="2">
    <source>
        <dbReference type="Proteomes" id="UP000192074"/>
    </source>
</evidence>
<organism evidence="1 2">
    <name type="scientific">Agrobacterium tumefaciens str. B6</name>
    <dbReference type="NCBI Taxonomy" id="1183423"/>
    <lineage>
        <taxon>Bacteria</taxon>
        <taxon>Pseudomonadati</taxon>
        <taxon>Pseudomonadota</taxon>
        <taxon>Alphaproteobacteria</taxon>
        <taxon>Hyphomicrobiales</taxon>
        <taxon>Rhizobiaceae</taxon>
        <taxon>Rhizobium/Agrobacterium group</taxon>
        <taxon>Agrobacterium</taxon>
        <taxon>Agrobacterium tumefaciens complex</taxon>
    </lineage>
</organism>
<dbReference type="AlphaFoldDB" id="A0A822VAN5"/>
<comment type="caution">
    <text evidence="1">The sequence shown here is derived from an EMBL/GenBank/DDBJ whole genome shotgun (WGS) entry which is preliminary data.</text>
</comment>
<proteinExistence type="predicted"/>
<reference evidence="1 2" key="1">
    <citation type="submission" date="2016-01" db="EMBL/GenBank/DDBJ databases">
        <authorList>
            <person name="Regsiter A."/>
            <person name="william w."/>
        </authorList>
    </citation>
    <scope>NUCLEOTIDE SEQUENCE [LARGE SCALE GENOMIC DNA]</scope>
    <source>
        <strain evidence="1 2">B6</strain>
    </source>
</reference>
<protein>
    <submittedName>
        <fullName evidence="1">Uncharacterized protein</fullName>
    </submittedName>
</protein>